<evidence type="ECO:0000313" key="2">
    <source>
        <dbReference type="Proteomes" id="UP000663873"/>
    </source>
</evidence>
<feature type="non-terminal residue" evidence="1">
    <location>
        <position position="1"/>
    </location>
</feature>
<organism evidence="1 2">
    <name type="scientific">Rotaria socialis</name>
    <dbReference type="NCBI Taxonomy" id="392032"/>
    <lineage>
        <taxon>Eukaryota</taxon>
        <taxon>Metazoa</taxon>
        <taxon>Spiralia</taxon>
        <taxon>Gnathifera</taxon>
        <taxon>Rotifera</taxon>
        <taxon>Eurotatoria</taxon>
        <taxon>Bdelloidea</taxon>
        <taxon>Philodinida</taxon>
        <taxon>Philodinidae</taxon>
        <taxon>Rotaria</taxon>
    </lineage>
</organism>
<proteinExistence type="predicted"/>
<name>A0A821I4A1_9BILA</name>
<protein>
    <submittedName>
        <fullName evidence="1">Uncharacterized protein</fullName>
    </submittedName>
</protein>
<dbReference type="Proteomes" id="UP000663873">
    <property type="component" value="Unassembled WGS sequence"/>
</dbReference>
<dbReference type="EMBL" id="CAJOBP010034184">
    <property type="protein sequence ID" value="CAF4695128.1"/>
    <property type="molecule type" value="Genomic_DNA"/>
</dbReference>
<sequence>MVEIHTNRSIDISNTVNTAVTNWSPDGKNQFNQLYKQLLDEDKDKFEAELAMKQLLLSLCKSCLQGTQSIEAVIRIFGELQEIAKVPSIIGDLLADILATL</sequence>
<accession>A0A821I4A1</accession>
<evidence type="ECO:0000313" key="1">
    <source>
        <dbReference type="EMBL" id="CAF4695128.1"/>
    </source>
</evidence>
<reference evidence="1" key="1">
    <citation type="submission" date="2021-02" db="EMBL/GenBank/DDBJ databases">
        <authorList>
            <person name="Nowell W R."/>
        </authorList>
    </citation>
    <scope>NUCLEOTIDE SEQUENCE</scope>
</reference>
<keyword evidence="2" id="KW-1185">Reference proteome</keyword>
<comment type="caution">
    <text evidence="1">The sequence shown here is derived from an EMBL/GenBank/DDBJ whole genome shotgun (WGS) entry which is preliminary data.</text>
</comment>
<gene>
    <name evidence="1" type="ORF">UJA718_LOCUS35950</name>
</gene>
<dbReference type="AlphaFoldDB" id="A0A821I4A1"/>